<name>A0A5B7I4G9_PORTR</name>
<comment type="caution">
    <text evidence="2">The sequence shown here is derived from an EMBL/GenBank/DDBJ whole genome shotgun (WGS) entry which is preliminary data.</text>
</comment>
<gene>
    <name evidence="2" type="ORF">E2C01_071651</name>
</gene>
<keyword evidence="3" id="KW-1185">Reference proteome</keyword>
<evidence type="ECO:0000313" key="2">
    <source>
        <dbReference type="EMBL" id="MPC77203.1"/>
    </source>
</evidence>
<feature type="compositionally biased region" description="Basic and acidic residues" evidence="1">
    <location>
        <begin position="1"/>
        <end position="19"/>
    </location>
</feature>
<accession>A0A5B7I4G9</accession>
<feature type="region of interest" description="Disordered" evidence="1">
    <location>
        <begin position="1"/>
        <end position="37"/>
    </location>
</feature>
<proteinExistence type="predicted"/>
<organism evidence="2 3">
    <name type="scientific">Portunus trituberculatus</name>
    <name type="common">Swimming crab</name>
    <name type="synonym">Neptunus trituberculatus</name>
    <dbReference type="NCBI Taxonomy" id="210409"/>
    <lineage>
        <taxon>Eukaryota</taxon>
        <taxon>Metazoa</taxon>
        <taxon>Ecdysozoa</taxon>
        <taxon>Arthropoda</taxon>
        <taxon>Crustacea</taxon>
        <taxon>Multicrustacea</taxon>
        <taxon>Malacostraca</taxon>
        <taxon>Eumalacostraca</taxon>
        <taxon>Eucarida</taxon>
        <taxon>Decapoda</taxon>
        <taxon>Pleocyemata</taxon>
        <taxon>Brachyura</taxon>
        <taxon>Eubrachyura</taxon>
        <taxon>Portunoidea</taxon>
        <taxon>Portunidae</taxon>
        <taxon>Portuninae</taxon>
        <taxon>Portunus</taxon>
    </lineage>
</organism>
<protein>
    <submittedName>
        <fullName evidence="2">Uncharacterized protein</fullName>
    </submittedName>
</protein>
<evidence type="ECO:0000256" key="1">
    <source>
        <dbReference type="SAM" id="MobiDB-lite"/>
    </source>
</evidence>
<sequence>MKEEKKEINKDDDQNEGKKGVTSKTHAPQPATLHISEPFNLISEYYRITTADPKLTNTPTRH</sequence>
<dbReference type="Proteomes" id="UP000324222">
    <property type="component" value="Unassembled WGS sequence"/>
</dbReference>
<dbReference type="EMBL" id="VSRR010045294">
    <property type="protein sequence ID" value="MPC77203.1"/>
    <property type="molecule type" value="Genomic_DNA"/>
</dbReference>
<evidence type="ECO:0000313" key="3">
    <source>
        <dbReference type="Proteomes" id="UP000324222"/>
    </source>
</evidence>
<reference evidence="2 3" key="1">
    <citation type="submission" date="2019-05" db="EMBL/GenBank/DDBJ databases">
        <title>Another draft genome of Portunus trituberculatus and its Hox gene families provides insights of decapod evolution.</title>
        <authorList>
            <person name="Jeong J.-H."/>
            <person name="Song I."/>
            <person name="Kim S."/>
            <person name="Choi T."/>
            <person name="Kim D."/>
            <person name="Ryu S."/>
            <person name="Kim W."/>
        </authorList>
    </citation>
    <scope>NUCLEOTIDE SEQUENCE [LARGE SCALE GENOMIC DNA]</scope>
    <source>
        <tissue evidence="2">Muscle</tissue>
    </source>
</reference>
<dbReference type="AlphaFoldDB" id="A0A5B7I4G9"/>